<gene>
    <name evidence="2" type="ORF">GMARGA_LOCUS16241</name>
</gene>
<comment type="caution">
    <text evidence="2">The sequence shown here is derived from an EMBL/GenBank/DDBJ whole genome shotgun (WGS) entry which is preliminary data.</text>
</comment>
<accession>A0ABN7VAA0</accession>
<feature type="region of interest" description="Disordered" evidence="1">
    <location>
        <begin position="110"/>
        <end position="159"/>
    </location>
</feature>
<sequence length="402" mass="45684">IIGIENLFYGIDVQNWNVFYIKSMSGCTLQNSHSALSSELDVLLEKLPSISKKYAKAVSIRNSLKEKINCVSIHAVANAAVNKFTSAESSQINKMADSDDKDHFALAEPGQRNEMANSNDEDHFTLAEPGQRNKVVDSDNKEHFTSAEPGQRNETADSNVKDYFTSAELANDKGYFIPAGLKDYSQRNEAADSDFFISAGLEDYGQRNEVADSNNEILLLSILDLHFIKLWSDGLETRKHSLVLDEEPISINRRQMGIKSSNANVKPVNKNKYILEWNFEENTRPLISEWIIDEVNISTSFFNLREHAISMVNKCELTYSNHPGKMLSVLALNSILLLEENSIRTQLNIPSNIWKKAFKQIKDKENTRLDLEDSIEDVYDDLKKNPTDKLLLRTCQKVWKHM</sequence>
<organism evidence="2 3">
    <name type="scientific">Gigaspora margarita</name>
    <dbReference type="NCBI Taxonomy" id="4874"/>
    <lineage>
        <taxon>Eukaryota</taxon>
        <taxon>Fungi</taxon>
        <taxon>Fungi incertae sedis</taxon>
        <taxon>Mucoromycota</taxon>
        <taxon>Glomeromycotina</taxon>
        <taxon>Glomeromycetes</taxon>
        <taxon>Diversisporales</taxon>
        <taxon>Gigasporaceae</taxon>
        <taxon>Gigaspora</taxon>
    </lineage>
</organism>
<protein>
    <submittedName>
        <fullName evidence="2">26622_t:CDS:1</fullName>
    </submittedName>
</protein>
<reference evidence="2 3" key="1">
    <citation type="submission" date="2021-06" db="EMBL/GenBank/DDBJ databases">
        <authorList>
            <person name="Kallberg Y."/>
            <person name="Tangrot J."/>
            <person name="Rosling A."/>
        </authorList>
    </citation>
    <scope>NUCLEOTIDE SEQUENCE [LARGE SCALE GENOMIC DNA]</scope>
    <source>
        <strain evidence="2 3">120-4 pot B 10/14</strain>
    </source>
</reference>
<evidence type="ECO:0000256" key="1">
    <source>
        <dbReference type="SAM" id="MobiDB-lite"/>
    </source>
</evidence>
<keyword evidence="3" id="KW-1185">Reference proteome</keyword>
<proteinExistence type="predicted"/>
<evidence type="ECO:0000313" key="2">
    <source>
        <dbReference type="EMBL" id="CAG8749699.1"/>
    </source>
</evidence>
<evidence type="ECO:0000313" key="3">
    <source>
        <dbReference type="Proteomes" id="UP000789901"/>
    </source>
</evidence>
<dbReference type="EMBL" id="CAJVQB010011689">
    <property type="protein sequence ID" value="CAG8749699.1"/>
    <property type="molecule type" value="Genomic_DNA"/>
</dbReference>
<feature type="non-terminal residue" evidence="2">
    <location>
        <position position="1"/>
    </location>
</feature>
<dbReference type="Proteomes" id="UP000789901">
    <property type="component" value="Unassembled WGS sequence"/>
</dbReference>
<feature type="compositionally biased region" description="Basic and acidic residues" evidence="1">
    <location>
        <begin position="134"/>
        <end position="145"/>
    </location>
</feature>
<name>A0ABN7VAA0_GIGMA</name>